<reference evidence="1" key="1">
    <citation type="submission" date="2021-08" db="EMBL/GenBank/DDBJ databases">
        <title>Novel anaerobic bacterium isolated from sea squirt in East Sea, Republic of Korea.</title>
        <authorList>
            <person name="Nguyen T.H."/>
            <person name="Li Z."/>
            <person name="Lee Y.-J."/>
            <person name="Ko J."/>
            <person name="Kim S.-G."/>
        </authorList>
    </citation>
    <scope>NUCLEOTIDE SEQUENCE</scope>
    <source>
        <strain evidence="1">KCTC 25031</strain>
    </source>
</reference>
<protein>
    <submittedName>
        <fullName evidence="1">Uncharacterized protein</fullName>
    </submittedName>
</protein>
<dbReference type="EMBL" id="CP081303">
    <property type="protein sequence ID" value="QZE14337.1"/>
    <property type="molecule type" value="Genomic_DNA"/>
</dbReference>
<sequence length="102" mass="11961">MGMKFFHVPRNRSFHIPYRFHNPEEEAKKERTERLKAELNMKDSDSKNTSDHGGTIRGSFRSESKLLTKGGFAFGQNEKKKSNQRIFIILLLILLVLFIIFF</sequence>
<organism evidence="1 2">
    <name type="scientific">Halosquirtibacter laminarini</name>
    <dbReference type="NCBI Taxonomy" id="3374600"/>
    <lineage>
        <taxon>Bacteria</taxon>
        <taxon>Pseudomonadati</taxon>
        <taxon>Bacteroidota</taxon>
        <taxon>Bacteroidia</taxon>
        <taxon>Marinilabiliales</taxon>
        <taxon>Prolixibacteraceae</taxon>
        <taxon>Halosquirtibacter</taxon>
    </lineage>
</organism>
<proteinExistence type="predicted"/>
<accession>A0AC61NPJ3</accession>
<name>A0AC61NPJ3_9BACT</name>
<dbReference type="Proteomes" id="UP000826212">
    <property type="component" value="Chromosome"/>
</dbReference>
<keyword evidence="2" id="KW-1185">Reference proteome</keyword>
<gene>
    <name evidence="1" type="ORF">K4L44_00065</name>
</gene>
<evidence type="ECO:0000313" key="1">
    <source>
        <dbReference type="EMBL" id="QZE14337.1"/>
    </source>
</evidence>
<evidence type="ECO:0000313" key="2">
    <source>
        <dbReference type="Proteomes" id="UP000826212"/>
    </source>
</evidence>